<dbReference type="EMBL" id="JBJQOH010000001">
    <property type="protein sequence ID" value="KAL3699755.1"/>
    <property type="molecule type" value="Genomic_DNA"/>
</dbReference>
<dbReference type="InterPro" id="IPR002683">
    <property type="entry name" value="PsbP_C"/>
</dbReference>
<dbReference type="AlphaFoldDB" id="A0ABD3IBH7"/>
<gene>
    <name evidence="2" type="ORF">R1sor_017777</name>
</gene>
<dbReference type="InterPro" id="IPR016123">
    <property type="entry name" value="Mog1/PsbP_a/b/a-sand"/>
</dbReference>
<accession>A0ABD3IBH7</accession>
<proteinExistence type="predicted"/>
<organism evidence="2 3">
    <name type="scientific">Riccia sorocarpa</name>
    <dbReference type="NCBI Taxonomy" id="122646"/>
    <lineage>
        <taxon>Eukaryota</taxon>
        <taxon>Viridiplantae</taxon>
        <taxon>Streptophyta</taxon>
        <taxon>Embryophyta</taxon>
        <taxon>Marchantiophyta</taxon>
        <taxon>Marchantiopsida</taxon>
        <taxon>Marchantiidae</taxon>
        <taxon>Marchantiales</taxon>
        <taxon>Ricciaceae</taxon>
        <taxon>Riccia</taxon>
    </lineage>
</organism>
<evidence type="ECO:0000259" key="1">
    <source>
        <dbReference type="Pfam" id="PF01789"/>
    </source>
</evidence>
<dbReference type="SUPFAM" id="SSF55724">
    <property type="entry name" value="Mog1p/PsbP-like"/>
    <property type="match status" value="1"/>
</dbReference>
<protein>
    <recommendedName>
        <fullName evidence="1">PsbP C-terminal domain-containing protein</fullName>
    </recommendedName>
</protein>
<sequence length="276" mass="29854">MSRYCLLSSSSSEIFSRGASAAAVDSRVDAVSGSRRRQGCLIRCNVDNASEPGAQSGLLKRRAAVTQLGLLAGVALLDRTAGLSRAVQQNQLAGRIPGLSEVDSNGIRTYRRPDGKSGGHGVGWSPIIPYSFKVPNGWNEIPVSIADLGGTEIDLRFQNPTEGNISVVVAPVLRFADGLGDNVKIEDIGEPQKVIDAFGPELTGQNVEGKVKNMDVRKYDGRTYYQYELDVPHMLVTASAAGNRLYLLSVTANGRQWKKYAPNLREIQDSFRIESS</sequence>
<comment type="caution">
    <text evidence="2">The sequence shown here is derived from an EMBL/GenBank/DDBJ whole genome shotgun (WGS) entry which is preliminary data.</text>
</comment>
<dbReference type="Gene3D" id="3.40.1000.10">
    <property type="entry name" value="Mog1/PsbP, alpha/beta/alpha sandwich"/>
    <property type="match status" value="1"/>
</dbReference>
<keyword evidence="3" id="KW-1185">Reference proteome</keyword>
<feature type="domain" description="PsbP C-terminal" evidence="1">
    <location>
        <begin position="130"/>
        <end position="273"/>
    </location>
</feature>
<name>A0ABD3IBH7_9MARC</name>
<evidence type="ECO:0000313" key="3">
    <source>
        <dbReference type="Proteomes" id="UP001633002"/>
    </source>
</evidence>
<dbReference type="PANTHER" id="PTHR31407:SF38">
    <property type="entry name" value="PSBP DOMAIN-CONTAINING PROTEIN 4, CHLOROPLASTIC"/>
    <property type="match status" value="1"/>
</dbReference>
<dbReference type="Pfam" id="PF01789">
    <property type="entry name" value="PsbP"/>
    <property type="match status" value="1"/>
</dbReference>
<dbReference type="PANTHER" id="PTHR31407">
    <property type="match status" value="1"/>
</dbReference>
<reference evidence="2 3" key="1">
    <citation type="submission" date="2024-09" db="EMBL/GenBank/DDBJ databases">
        <title>Chromosome-scale assembly of Riccia sorocarpa.</title>
        <authorList>
            <person name="Paukszto L."/>
        </authorList>
    </citation>
    <scope>NUCLEOTIDE SEQUENCE [LARGE SCALE GENOMIC DNA]</scope>
    <source>
        <strain evidence="2">LP-2024</strain>
        <tissue evidence="2">Aerial parts of the thallus</tissue>
    </source>
</reference>
<evidence type="ECO:0000313" key="2">
    <source>
        <dbReference type="EMBL" id="KAL3699755.1"/>
    </source>
</evidence>
<dbReference type="Proteomes" id="UP001633002">
    <property type="component" value="Unassembled WGS sequence"/>
</dbReference>